<organism evidence="1 2">
    <name type="scientific">Aminobacter aminovorans</name>
    <name type="common">Chelatobacter heintzii</name>
    <dbReference type="NCBI Taxonomy" id="83263"/>
    <lineage>
        <taxon>Bacteria</taxon>
        <taxon>Pseudomonadati</taxon>
        <taxon>Pseudomonadota</taxon>
        <taxon>Alphaproteobacteria</taxon>
        <taxon>Hyphomicrobiales</taxon>
        <taxon>Phyllobacteriaceae</taxon>
        <taxon>Aminobacter</taxon>
    </lineage>
</organism>
<dbReference type="SUPFAM" id="SSF53335">
    <property type="entry name" value="S-adenosyl-L-methionine-dependent methyltransferases"/>
    <property type="match status" value="1"/>
</dbReference>
<sequence length="301" mass="33861">MDDHEFGGVSTDLKLKLIEDYLTAFSTALRPYFSELWYIDAFAGTGVRTVKHKAQPETLFMPAIEERMERLRGSARIALDVKPPFDRVVFMDKKKAHCKALEALASSYPNRRIDVVKGDANDAIRAELAERRWAGKRAVMFLDPYGMAVDWSTLQLIRDTEAIDVWYLVSLAGLFRQASHDPANLTPKKKAAITRMLGTPEWEDAWYARETKTDLLGPVDETHQRIADVAAMETFVEGRLKSLFPKVLPPLRLRSDKNVPSFSLFLAISNPEPKAIGLATKIGNHILKPKLSPASRHTSGR</sequence>
<dbReference type="NCBIfam" id="TIGR04474">
    <property type="entry name" value="tcm_partner"/>
    <property type="match status" value="1"/>
</dbReference>
<dbReference type="EMBL" id="UFSM01000001">
    <property type="protein sequence ID" value="SUU89373.1"/>
    <property type="molecule type" value="Genomic_DNA"/>
</dbReference>
<gene>
    <name evidence="1" type="ORF">NCTC10684_02612</name>
</gene>
<dbReference type="OrthoDB" id="7838592at2"/>
<accession>A0A380WK70</accession>
<evidence type="ECO:0000313" key="2">
    <source>
        <dbReference type="Proteomes" id="UP000254701"/>
    </source>
</evidence>
<dbReference type="RefSeq" id="WP_115731549.1">
    <property type="nucleotide sequence ID" value="NZ_BAAAVY010000002.1"/>
</dbReference>
<reference evidence="1 2" key="1">
    <citation type="submission" date="2018-06" db="EMBL/GenBank/DDBJ databases">
        <authorList>
            <consortium name="Pathogen Informatics"/>
            <person name="Doyle S."/>
        </authorList>
    </citation>
    <scope>NUCLEOTIDE SEQUENCE [LARGE SCALE GENOMIC DNA]</scope>
    <source>
        <strain evidence="1 2">NCTC10684</strain>
    </source>
</reference>
<proteinExistence type="predicted"/>
<dbReference type="AlphaFoldDB" id="A0A380WK70"/>
<name>A0A380WK70_AMIAI</name>
<protein>
    <submittedName>
        <fullName evidence="1">Protein involved in catabolism of external DNA</fullName>
    </submittedName>
</protein>
<evidence type="ECO:0000313" key="1">
    <source>
        <dbReference type="EMBL" id="SUU89373.1"/>
    </source>
</evidence>
<dbReference type="InterPro" id="IPR029063">
    <property type="entry name" value="SAM-dependent_MTases_sf"/>
</dbReference>
<dbReference type="InterPro" id="IPR031009">
    <property type="entry name" value="Tcm_partner"/>
</dbReference>
<dbReference type="Proteomes" id="UP000254701">
    <property type="component" value="Unassembled WGS sequence"/>
</dbReference>
<dbReference type="Gene3D" id="3.40.50.150">
    <property type="entry name" value="Vaccinia Virus protein VP39"/>
    <property type="match status" value="1"/>
</dbReference>